<name>A0A0P9Z4X4_PSESI</name>
<organism evidence="2 3">
    <name type="scientific">Pseudomonas syringae pv. ribicola</name>
    <dbReference type="NCBI Taxonomy" id="55398"/>
    <lineage>
        <taxon>Bacteria</taxon>
        <taxon>Pseudomonadati</taxon>
        <taxon>Pseudomonadota</taxon>
        <taxon>Gammaproteobacteria</taxon>
        <taxon>Pseudomonadales</taxon>
        <taxon>Pseudomonadaceae</taxon>
        <taxon>Pseudomonas</taxon>
    </lineage>
</organism>
<evidence type="ECO:0000313" key="2">
    <source>
        <dbReference type="EMBL" id="KPY46501.1"/>
    </source>
</evidence>
<keyword evidence="1" id="KW-0732">Signal</keyword>
<feature type="chain" id="PRO_5006173000" description="Immunity protein" evidence="1">
    <location>
        <begin position="22"/>
        <end position="146"/>
    </location>
</feature>
<feature type="signal peptide" evidence="1">
    <location>
        <begin position="1"/>
        <end position="21"/>
    </location>
</feature>
<proteinExistence type="predicted"/>
<evidence type="ECO:0008006" key="4">
    <source>
        <dbReference type="Google" id="ProtNLM"/>
    </source>
</evidence>
<sequence>MAHLRKTIVALSVAAITSAPALSATSSPEGMYRTFETNYKDMALATCIDTAYANNADVSKDAGSSVTAMREWTYYDLELSPALITTLVAKYLARDYTHPLVESEIKGVKFDFLKCLDLYHSQELDALTKKLVDHPTRTYMKNVKPH</sequence>
<dbReference type="InterPro" id="IPR038314">
    <property type="entry name" value="T6SS_sf"/>
</dbReference>
<dbReference type="RefSeq" id="WP_004881393.1">
    <property type="nucleotide sequence ID" value="NZ_LJRF01000121.1"/>
</dbReference>
<gene>
    <name evidence="2" type="ORF">ALO47_00915</name>
</gene>
<dbReference type="Proteomes" id="UP000050554">
    <property type="component" value="Unassembled WGS sequence"/>
</dbReference>
<dbReference type="PATRIC" id="fig|55398.3.peg.1141"/>
<protein>
    <recommendedName>
        <fullName evidence="4">Immunity protein</fullName>
    </recommendedName>
</protein>
<dbReference type="Pfam" id="PF16695">
    <property type="entry name" value="Tai4"/>
    <property type="match status" value="1"/>
</dbReference>
<evidence type="ECO:0000313" key="3">
    <source>
        <dbReference type="Proteomes" id="UP000050554"/>
    </source>
</evidence>
<comment type="caution">
    <text evidence="2">The sequence shown here is derived from an EMBL/GenBank/DDBJ whole genome shotgun (WGS) entry which is preliminary data.</text>
</comment>
<evidence type="ECO:0000256" key="1">
    <source>
        <dbReference type="SAM" id="SignalP"/>
    </source>
</evidence>
<reference evidence="2 3" key="1">
    <citation type="submission" date="2015-09" db="EMBL/GenBank/DDBJ databases">
        <title>Genome announcement of multiple Pseudomonas syringae strains.</title>
        <authorList>
            <person name="Thakur S."/>
            <person name="Wang P.W."/>
            <person name="Gong Y."/>
            <person name="Weir B.S."/>
            <person name="Guttman D.S."/>
        </authorList>
    </citation>
    <scope>NUCLEOTIDE SEQUENCE [LARGE SCALE GENOMIC DNA]</scope>
    <source>
        <strain evidence="2 3">ICMP3882</strain>
    </source>
</reference>
<dbReference type="InterPro" id="IPR032032">
    <property type="entry name" value="Tai4"/>
</dbReference>
<dbReference type="Gene3D" id="1.20.120.1620">
    <property type="match status" value="1"/>
</dbReference>
<dbReference type="AlphaFoldDB" id="A0A0P9Z4X4"/>
<dbReference type="EMBL" id="LJRF01000121">
    <property type="protein sequence ID" value="KPY46501.1"/>
    <property type="molecule type" value="Genomic_DNA"/>
</dbReference>
<accession>A0A0P9Z4X4</accession>